<dbReference type="Pfam" id="PF07510">
    <property type="entry name" value="GmrSD_C"/>
    <property type="match status" value="1"/>
</dbReference>
<organism evidence="3 4">
    <name type="scientific">Limnofasciculus baicalensis BBK-W-15</name>
    <dbReference type="NCBI Taxonomy" id="2699891"/>
    <lineage>
        <taxon>Bacteria</taxon>
        <taxon>Bacillati</taxon>
        <taxon>Cyanobacteriota</taxon>
        <taxon>Cyanophyceae</taxon>
        <taxon>Coleofasciculales</taxon>
        <taxon>Coleofasciculaceae</taxon>
        <taxon>Limnofasciculus</taxon>
        <taxon>Limnofasciculus baicalensis</taxon>
    </lineage>
</organism>
<feature type="domain" description="GmrSD restriction endonucleases N-terminal" evidence="1">
    <location>
        <begin position="16"/>
        <end position="333"/>
    </location>
</feature>
<evidence type="ECO:0000259" key="1">
    <source>
        <dbReference type="Pfam" id="PF03235"/>
    </source>
</evidence>
<name>A0AAE3GSE1_9CYAN</name>
<evidence type="ECO:0000313" key="3">
    <source>
        <dbReference type="EMBL" id="MCP2729890.1"/>
    </source>
</evidence>
<dbReference type="AlphaFoldDB" id="A0AAE3GSE1"/>
<dbReference type="PANTHER" id="PTHR35149:SF1">
    <property type="entry name" value="DUF5655 DOMAIN-CONTAINING PROTEIN"/>
    <property type="match status" value="1"/>
</dbReference>
<keyword evidence="3" id="KW-0255">Endonuclease</keyword>
<proteinExistence type="predicted"/>
<dbReference type="Pfam" id="PF03235">
    <property type="entry name" value="GmrSD_N"/>
    <property type="match status" value="1"/>
</dbReference>
<dbReference type="InterPro" id="IPR011089">
    <property type="entry name" value="GmrSD_C"/>
</dbReference>
<feature type="domain" description="GmrSD restriction endonucleases C-terminal" evidence="2">
    <location>
        <begin position="622"/>
        <end position="749"/>
    </location>
</feature>
<keyword evidence="4" id="KW-1185">Reference proteome</keyword>
<comment type="caution">
    <text evidence="3">The sequence shown here is derived from an EMBL/GenBank/DDBJ whole genome shotgun (WGS) entry which is preliminary data.</text>
</comment>
<accession>A0AAE3GSE1</accession>
<evidence type="ECO:0000313" key="4">
    <source>
        <dbReference type="Proteomes" id="UP001204953"/>
    </source>
</evidence>
<reference evidence="3" key="1">
    <citation type="submission" date="2022-06" db="EMBL/GenBank/DDBJ databases">
        <title>New cyanobacteria of genus Symplocastrum in benthos of Lake Baikal.</title>
        <authorList>
            <person name="Sorokovikova E."/>
            <person name="Tikhonova I."/>
            <person name="Krasnopeev A."/>
            <person name="Evseev P."/>
            <person name="Gladkikh A."/>
            <person name="Belykh O."/>
        </authorList>
    </citation>
    <scope>NUCLEOTIDE SEQUENCE</scope>
    <source>
        <strain evidence="3">BBK-W-15</strain>
    </source>
</reference>
<dbReference type="Proteomes" id="UP001204953">
    <property type="component" value="Unassembled WGS sequence"/>
</dbReference>
<dbReference type="PANTHER" id="PTHR35149">
    <property type="entry name" value="SLL5132 PROTEIN"/>
    <property type="match status" value="1"/>
</dbReference>
<protein>
    <submittedName>
        <fullName evidence="3">DUF262 domain-containing HNH endonuclease family protein</fullName>
    </submittedName>
</protein>
<keyword evidence="3" id="KW-0540">Nuclease</keyword>
<dbReference type="EMBL" id="JAMZMM010000151">
    <property type="protein sequence ID" value="MCP2729890.1"/>
    <property type="molecule type" value="Genomic_DNA"/>
</dbReference>
<dbReference type="GO" id="GO:0004519">
    <property type="term" value="F:endonuclease activity"/>
    <property type="evidence" value="ECO:0007669"/>
    <property type="project" value="UniProtKB-KW"/>
</dbReference>
<gene>
    <name evidence="3" type="ORF">NJ959_15755</name>
</gene>
<evidence type="ECO:0000259" key="2">
    <source>
        <dbReference type="Pfam" id="PF07510"/>
    </source>
</evidence>
<dbReference type="InterPro" id="IPR004919">
    <property type="entry name" value="GmrSD_N"/>
</dbReference>
<keyword evidence="3" id="KW-0378">Hydrolase</keyword>
<sequence length="761" mass="86638">MSVDISKAFTTSSDTISDFFQRPGVGYYIPLYQRPYSWDAENIDQLIADISSGVDALLSDKNNIRFLGTVILVKESNPNENIKPQDKKALPTRIDNVIDGQQRISTIALLACLLYQRLYQTREKLPKNSNYNGLREAVDGYLATLLELFSFDLRRGSPSRKPIIIRGSVDGWTFDGSDDNNYHSEVSSFIASFIRAVTDNSKFPPIPTGSLVGKNLRRMNSLLINVEKAYDSNSDDENFPAAWQILDKIPEVDLWSYERPELVEIVNNSSNPMSGNEKLVCSLVQLFAFCHYLLRRCCFTLNEPAEDDWAFDMFQSLNATGTPLTALETFKPLVVNTVNSKSDQNEGFQGSKSEKYFNLVEQLLAPLSSASSKNKLTNEYLTLFALTHDATKLSTHFSVQRRWLTDTYNKFESIEDKEKFIHRMANVATYWEKVRQFDPNKQLVIPETENVADPDRKEAALCVLYLQQAGHKMANTILSRFYSLIIGKQPTADTEFVFACKAVAAFFTLWRSALSNAGLDEVYRKLLREKMSWEKGNYQLTVAELKTHFVTVLNDKEIGTKEEWKKKAIENLRYNEVKAVCKFALFVTSHDTIADQNNPGLMKIGTSGSSPSYLEPTKWVSEDFKTIEHVAPQKQEKSPGADWDTALYENDDYEKIGNLLLLPTKINSSASNKSWIDKWIYYSHLAETDPSNLAALKNEADINGVDLNDDTIALLQKTQHKHHIIPIVQLGATGQWDKSFVEKRTERICDILWERIYEWLL</sequence>
<dbReference type="RefSeq" id="WP_254012664.1">
    <property type="nucleotide sequence ID" value="NZ_JAMZMM010000151.1"/>
</dbReference>